<protein>
    <submittedName>
        <fullName evidence="1">Uncharacterized protein</fullName>
    </submittedName>
</protein>
<reference evidence="2" key="1">
    <citation type="journal article" date="2019" name="Int. J. Syst. Evol. Microbiol.">
        <title>The Global Catalogue of Microorganisms (GCM) 10K type strain sequencing project: providing services to taxonomists for standard genome sequencing and annotation.</title>
        <authorList>
            <consortium name="The Broad Institute Genomics Platform"/>
            <consortium name="The Broad Institute Genome Sequencing Center for Infectious Disease"/>
            <person name="Wu L."/>
            <person name="Ma J."/>
        </authorList>
    </citation>
    <scope>NUCLEOTIDE SEQUENCE [LARGE SCALE GENOMIC DNA]</scope>
    <source>
        <strain evidence="2">JCM 16021</strain>
    </source>
</reference>
<sequence length="61" mass="6870">MTASDRMFADALATRERLREAVLRPAPSLRYEDQAPERPKRDIEVSEAAARLAAALHLHLD</sequence>
<comment type="caution">
    <text evidence="1">The sequence shown here is derived from an EMBL/GenBank/DDBJ whole genome shotgun (WGS) entry which is preliminary data.</text>
</comment>
<keyword evidence="2" id="KW-1185">Reference proteome</keyword>
<evidence type="ECO:0000313" key="1">
    <source>
        <dbReference type="EMBL" id="GAA2116711.1"/>
    </source>
</evidence>
<name>A0ABP5JGS1_9ACTN</name>
<accession>A0ABP5JGS1</accession>
<dbReference type="Proteomes" id="UP001500575">
    <property type="component" value="Unassembled WGS sequence"/>
</dbReference>
<evidence type="ECO:0000313" key="2">
    <source>
        <dbReference type="Proteomes" id="UP001500575"/>
    </source>
</evidence>
<dbReference type="RefSeq" id="WP_344302243.1">
    <property type="nucleotide sequence ID" value="NZ_BAAAQQ010000002.1"/>
</dbReference>
<organism evidence="1 2">
    <name type="scientific">Nocardioides bigeumensis</name>
    <dbReference type="NCBI Taxonomy" id="433657"/>
    <lineage>
        <taxon>Bacteria</taxon>
        <taxon>Bacillati</taxon>
        <taxon>Actinomycetota</taxon>
        <taxon>Actinomycetes</taxon>
        <taxon>Propionibacteriales</taxon>
        <taxon>Nocardioidaceae</taxon>
        <taxon>Nocardioides</taxon>
    </lineage>
</organism>
<dbReference type="EMBL" id="BAAAQQ010000002">
    <property type="protein sequence ID" value="GAA2116711.1"/>
    <property type="molecule type" value="Genomic_DNA"/>
</dbReference>
<gene>
    <name evidence="1" type="ORF">GCM10009843_07130</name>
</gene>
<proteinExistence type="predicted"/>